<accession>A0A1H3B9F0</accession>
<dbReference type="AlphaFoldDB" id="A0A1H3B9F0"/>
<dbReference type="InterPro" id="IPR029058">
    <property type="entry name" value="AB_hydrolase_fold"/>
</dbReference>
<dbReference type="STRING" id="1058.SAMN05421783_12350"/>
<organism evidence="1 2">
    <name type="scientific">Thiocapsa roseopersicina</name>
    <dbReference type="NCBI Taxonomy" id="1058"/>
    <lineage>
        <taxon>Bacteria</taxon>
        <taxon>Pseudomonadati</taxon>
        <taxon>Pseudomonadota</taxon>
        <taxon>Gammaproteobacteria</taxon>
        <taxon>Chromatiales</taxon>
        <taxon>Chromatiaceae</taxon>
        <taxon>Thiocapsa</taxon>
    </lineage>
</organism>
<dbReference type="RefSeq" id="WP_093036295.1">
    <property type="nucleotide sequence ID" value="NZ_FNNZ01000023.1"/>
</dbReference>
<proteinExistence type="predicted"/>
<reference evidence="2" key="1">
    <citation type="submission" date="2016-10" db="EMBL/GenBank/DDBJ databases">
        <authorList>
            <person name="Varghese N."/>
            <person name="Submissions S."/>
        </authorList>
    </citation>
    <scope>NUCLEOTIDE SEQUENCE [LARGE SCALE GENOMIC DNA]</scope>
    <source>
        <strain evidence="2">DSM 217</strain>
    </source>
</reference>
<dbReference type="Proteomes" id="UP000198816">
    <property type="component" value="Unassembled WGS sequence"/>
</dbReference>
<sequence>MSTGTIVIVHGTGVRLSKFQRTLEHARRIASQAGISEAFVECAWGDPLGVQFEGRSLPDPPSAAKLAEEAEDFARWNWLFDDPLFELDKLTIRDPDASKPIPMPGSKPAWLILWEKIAAYQPTPELELLLARGDLNDAWADAWSTVTHSPITRMAFEASAHELAEASHALARAVIAQLYVDAEASDIPGPNRALRQSLFNRLIADWDQQVYGLGAFFASMLKRAVTQVLRHHRESFSDSAVLPIGDILLYQSRGEQVRQFIRDKIDAATPPVTLIAHSLGGIACVDLLLLPDPPVVERLVTVGSQSPFFYEIGALYSLKPPAPLPSDFPPWLNLYDRNDFLSYVAGRLWPAVKDVEVESGNPFPESHGAYFADEAVWRTIRDFMQS</sequence>
<evidence type="ECO:0000313" key="2">
    <source>
        <dbReference type="Proteomes" id="UP000198816"/>
    </source>
</evidence>
<name>A0A1H3B9F0_THIRO</name>
<protein>
    <recommendedName>
        <fullName evidence="3">Alpha/beta hydrolase</fullName>
    </recommendedName>
</protein>
<evidence type="ECO:0000313" key="1">
    <source>
        <dbReference type="EMBL" id="SDX38261.1"/>
    </source>
</evidence>
<dbReference type="OrthoDB" id="70513at2"/>
<dbReference type="EMBL" id="FNNZ01000023">
    <property type="protein sequence ID" value="SDX38261.1"/>
    <property type="molecule type" value="Genomic_DNA"/>
</dbReference>
<dbReference type="SUPFAM" id="SSF53474">
    <property type="entry name" value="alpha/beta-Hydrolases"/>
    <property type="match status" value="1"/>
</dbReference>
<gene>
    <name evidence="1" type="ORF">SAMN05421783_12350</name>
</gene>
<keyword evidence="2" id="KW-1185">Reference proteome</keyword>
<evidence type="ECO:0008006" key="3">
    <source>
        <dbReference type="Google" id="ProtNLM"/>
    </source>
</evidence>
<dbReference type="Gene3D" id="3.40.50.1820">
    <property type="entry name" value="alpha/beta hydrolase"/>
    <property type="match status" value="1"/>
</dbReference>